<dbReference type="AlphaFoldDB" id="A0A8J7P8P7"/>
<dbReference type="PANTHER" id="PTHR11220:SF58">
    <property type="entry name" value="SOUL HEME-BINDING FAMILY PROTEIN"/>
    <property type="match status" value="1"/>
</dbReference>
<evidence type="ECO:0000256" key="1">
    <source>
        <dbReference type="SAM" id="SignalP"/>
    </source>
</evidence>
<dbReference type="SUPFAM" id="SSF55136">
    <property type="entry name" value="Probable bacterial effector-binding domain"/>
    <property type="match status" value="2"/>
</dbReference>
<accession>A0A8J7P8P7</accession>
<dbReference type="PANTHER" id="PTHR11220">
    <property type="entry name" value="HEME-BINDING PROTEIN-RELATED"/>
    <property type="match status" value="1"/>
</dbReference>
<name>A0A8J7P8P7_9BACT</name>
<dbReference type="Gene3D" id="3.20.80.10">
    <property type="entry name" value="Regulatory factor, effector binding domain"/>
    <property type="match status" value="2"/>
</dbReference>
<comment type="caution">
    <text evidence="2">The sequence shown here is derived from an EMBL/GenBank/DDBJ whole genome shotgun (WGS) entry which is preliminary data.</text>
</comment>
<proteinExistence type="predicted"/>
<feature type="chain" id="PRO_5035306521" evidence="1">
    <location>
        <begin position="16"/>
        <end position="235"/>
    </location>
</feature>
<gene>
    <name evidence="2" type="ORF">J0M35_10180</name>
</gene>
<keyword evidence="1" id="KW-0732">Signal</keyword>
<dbReference type="EMBL" id="JAFLCK010000013">
    <property type="protein sequence ID" value="MBN8660721.1"/>
    <property type="molecule type" value="Genomic_DNA"/>
</dbReference>
<organism evidence="2 3">
    <name type="scientific">Candidatus Obscuribacter phosphatis</name>
    <dbReference type="NCBI Taxonomy" id="1906157"/>
    <lineage>
        <taxon>Bacteria</taxon>
        <taxon>Bacillati</taxon>
        <taxon>Candidatus Melainabacteria</taxon>
        <taxon>Candidatus Obscuribacterales</taxon>
        <taxon>Candidatus Obscuribacteraceae</taxon>
        <taxon>Candidatus Obscuribacter</taxon>
    </lineage>
</organism>
<dbReference type="InterPro" id="IPR006917">
    <property type="entry name" value="SOUL_heme-bd"/>
</dbReference>
<dbReference type="Proteomes" id="UP000664277">
    <property type="component" value="Unassembled WGS sequence"/>
</dbReference>
<dbReference type="InterPro" id="IPR011256">
    <property type="entry name" value="Reg_factor_effector_dom_sf"/>
</dbReference>
<sequence length="235" mass="25915">MKKLTGVLLLSSALAATVGLSYLSEAKASYEEPSWKSLKKDGKFELRLYPSVVAASVTVPTNNKDSKAMNQAFGMLAGYIFGKNKSKAKIAMTVPVTEIRKDESEKIAMTVPVVSAQSGSRSDMTMSFYMPSSYKIEDLPEALDKNIQFSVVPSKTYATVRFSGLAGSDSIAANTRELKSFIEKNKLEIIGEPISAYYNPPWTLPFLRRNEVWLEVRAEVKEDGKTEVKTDGKSE</sequence>
<evidence type="ECO:0000313" key="2">
    <source>
        <dbReference type="EMBL" id="MBN8660721.1"/>
    </source>
</evidence>
<reference evidence="2" key="1">
    <citation type="submission" date="2021-02" db="EMBL/GenBank/DDBJ databases">
        <title>Genome-Resolved Metagenomics of a Microbial Community Performing Photosynthetic Biological Nutrient Removal.</title>
        <authorList>
            <person name="Mcdaniel E.A."/>
        </authorList>
    </citation>
    <scope>NUCLEOTIDE SEQUENCE</scope>
    <source>
        <strain evidence="2">UWPOB_OBS1</strain>
    </source>
</reference>
<dbReference type="Pfam" id="PF04832">
    <property type="entry name" value="SOUL"/>
    <property type="match status" value="1"/>
</dbReference>
<protein>
    <submittedName>
        <fullName evidence="2">Heme-binding protein</fullName>
    </submittedName>
</protein>
<feature type="signal peptide" evidence="1">
    <location>
        <begin position="1"/>
        <end position="15"/>
    </location>
</feature>
<evidence type="ECO:0000313" key="3">
    <source>
        <dbReference type="Proteomes" id="UP000664277"/>
    </source>
</evidence>